<organism evidence="1 2">
    <name type="scientific">Cichorium intybus</name>
    <name type="common">Chicory</name>
    <dbReference type="NCBI Taxonomy" id="13427"/>
    <lineage>
        <taxon>Eukaryota</taxon>
        <taxon>Viridiplantae</taxon>
        <taxon>Streptophyta</taxon>
        <taxon>Embryophyta</taxon>
        <taxon>Tracheophyta</taxon>
        <taxon>Spermatophyta</taxon>
        <taxon>Magnoliopsida</taxon>
        <taxon>eudicotyledons</taxon>
        <taxon>Gunneridae</taxon>
        <taxon>Pentapetalae</taxon>
        <taxon>asterids</taxon>
        <taxon>campanulids</taxon>
        <taxon>Asterales</taxon>
        <taxon>Asteraceae</taxon>
        <taxon>Cichorioideae</taxon>
        <taxon>Cichorieae</taxon>
        <taxon>Cichoriinae</taxon>
        <taxon>Cichorium</taxon>
    </lineage>
</organism>
<dbReference type="EMBL" id="CM042017">
    <property type="protein sequence ID" value="KAI3690892.1"/>
    <property type="molecule type" value="Genomic_DNA"/>
</dbReference>
<sequence>MDHRPPRDEDFLVDLESGTGVICTIEERIPNPNSGEIPPRNDLISTRLCDQSSLNPLTVKVVIDSKVEGDLTEKKTGKEKRKKSSSSAKKPPKPPRPPRGFSLDAADQKLIKELAELAMMKRARIERMKALKQKKALKASSPSSMSGSVFAMIFTLIFFLMIFLQGMSCQNSGVTSQGSPQTAQTNENGLVFIQEQLNPSASDSILPDSKSSNLLEKISGSGSASRKLLSVQDRTREDKTRQISN</sequence>
<evidence type="ECO:0000313" key="2">
    <source>
        <dbReference type="Proteomes" id="UP001055811"/>
    </source>
</evidence>
<comment type="caution">
    <text evidence="1">The sequence shown here is derived from an EMBL/GenBank/DDBJ whole genome shotgun (WGS) entry which is preliminary data.</text>
</comment>
<keyword evidence="2" id="KW-1185">Reference proteome</keyword>
<evidence type="ECO:0000313" key="1">
    <source>
        <dbReference type="EMBL" id="KAI3690892.1"/>
    </source>
</evidence>
<dbReference type="Proteomes" id="UP001055811">
    <property type="component" value="Linkage Group LG09"/>
</dbReference>
<name>A0ACB8YYR6_CICIN</name>
<accession>A0ACB8YYR6</accession>
<reference evidence="2" key="1">
    <citation type="journal article" date="2022" name="Mol. Ecol. Resour.">
        <title>The genomes of chicory, endive, great burdock and yacon provide insights into Asteraceae palaeo-polyploidization history and plant inulin production.</title>
        <authorList>
            <person name="Fan W."/>
            <person name="Wang S."/>
            <person name="Wang H."/>
            <person name="Wang A."/>
            <person name="Jiang F."/>
            <person name="Liu H."/>
            <person name="Zhao H."/>
            <person name="Xu D."/>
            <person name="Zhang Y."/>
        </authorList>
    </citation>
    <scope>NUCLEOTIDE SEQUENCE [LARGE SCALE GENOMIC DNA]</scope>
    <source>
        <strain evidence="2">cv. Punajuju</strain>
    </source>
</reference>
<reference evidence="1 2" key="2">
    <citation type="journal article" date="2022" name="Mol. Ecol. Resour.">
        <title>The genomes of chicory, endive, great burdock and yacon provide insights into Asteraceae paleo-polyploidization history and plant inulin production.</title>
        <authorList>
            <person name="Fan W."/>
            <person name="Wang S."/>
            <person name="Wang H."/>
            <person name="Wang A."/>
            <person name="Jiang F."/>
            <person name="Liu H."/>
            <person name="Zhao H."/>
            <person name="Xu D."/>
            <person name="Zhang Y."/>
        </authorList>
    </citation>
    <scope>NUCLEOTIDE SEQUENCE [LARGE SCALE GENOMIC DNA]</scope>
    <source>
        <strain evidence="2">cv. Punajuju</strain>
        <tissue evidence="1">Leaves</tissue>
    </source>
</reference>
<protein>
    <submittedName>
        <fullName evidence="1">Uncharacterized protein</fullName>
    </submittedName>
</protein>
<gene>
    <name evidence="1" type="ORF">L2E82_49104</name>
</gene>
<proteinExistence type="predicted"/>